<dbReference type="PROSITE" id="PS51318">
    <property type="entry name" value="TAT"/>
    <property type="match status" value="1"/>
</dbReference>
<evidence type="ECO:0000313" key="4">
    <source>
        <dbReference type="Proteomes" id="UP001601627"/>
    </source>
</evidence>
<feature type="compositionally biased region" description="Polar residues" evidence="1">
    <location>
        <begin position="266"/>
        <end position="287"/>
    </location>
</feature>
<evidence type="ECO:0000256" key="1">
    <source>
        <dbReference type="SAM" id="MobiDB-lite"/>
    </source>
</evidence>
<feature type="region of interest" description="Disordered" evidence="1">
    <location>
        <begin position="31"/>
        <end position="144"/>
    </location>
</feature>
<dbReference type="Proteomes" id="UP001601627">
    <property type="component" value="Unassembled WGS sequence"/>
</dbReference>
<keyword evidence="2" id="KW-0732">Signal</keyword>
<feature type="compositionally biased region" description="Low complexity" evidence="1">
    <location>
        <begin position="86"/>
        <end position="119"/>
    </location>
</feature>
<feature type="compositionally biased region" description="Low complexity" evidence="1">
    <location>
        <begin position="288"/>
        <end position="299"/>
    </location>
</feature>
<organism evidence="3 4">
    <name type="scientific">Streptomyces marokkonensis</name>
    <dbReference type="NCBI Taxonomy" id="324855"/>
    <lineage>
        <taxon>Bacteria</taxon>
        <taxon>Bacillati</taxon>
        <taxon>Actinomycetota</taxon>
        <taxon>Actinomycetes</taxon>
        <taxon>Kitasatosporales</taxon>
        <taxon>Streptomycetaceae</taxon>
        <taxon>Streptomyces</taxon>
    </lineage>
</organism>
<evidence type="ECO:0008006" key="5">
    <source>
        <dbReference type="Google" id="ProtNLM"/>
    </source>
</evidence>
<sequence>MARISRRHICQAANASVLAAALALPAGLSIAAANSQGPNGGTAGAPAQTTEPPPSPPGPSDPTGPETPPPPSADSDPPIDPDTPTEETTSPPSTPNGTPDTTQPTGPGTTDEPTSDTSPEQNAGVDEATTSLTEEKERVPEELTGTVEALITIVTTVDSPETLPQDKQGIIESAENLSVALAAISDPRTPPELRKELTAIVKQVTAALEAFNAPGVPPEERSMLILVAKRTTSTLDMICDPDTPQDVRDPMIATVKDTTYAAMMSHSGSPAGSTDATQPTNPGPQQDVSNNLVPVSSSSEIVQDRRTPPKEREELAKITQQVSTLLKKISDPRTSPGDRSKAKKELDEKTSRMRDQQEDSASAQKRPEESLGKAAAFCTSAIFETTRESDLMAGLERLVPAQWEDEGVKDFWKAQEKSNDMLEVLAQLRNNEHTHGPFEVVPLVTALAELVPREELFGTLGGSALSCRQTAKYLNEEGITVGTWPTKTSE</sequence>
<gene>
    <name evidence="3" type="ORF">ACFVZC_03950</name>
</gene>
<comment type="caution">
    <text evidence="3">The sequence shown here is derived from an EMBL/GenBank/DDBJ whole genome shotgun (WGS) entry which is preliminary data.</text>
</comment>
<keyword evidence="4" id="KW-1185">Reference proteome</keyword>
<name>A0ABW6Q135_9ACTN</name>
<dbReference type="InterPro" id="IPR006311">
    <property type="entry name" value="TAT_signal"/>
</dbReference>
<proteinExistence type="predicted"/>
<feature type="compositionally biased region" description="Pro residues" evidence="1">
    <location>
        <begin position="51"/>
        <end position="72"/>
    </location>
</feature>
<reference evidence="3 4" key="1">
    <citation type="submission" date="2024-09" db="EMBL/GenBank/DDBJ databases">
        <title>The Natural Products Discovery Center: Release of the First 8490 Sequenced Strains for Exploring Actinobacteria Biosynthetic Diversity.</title>
        <authorList>
            <person name="Kalkreuter E."/>
            <person name="Kautsar S.A."/>
            <person name="Yang D."/>
            <person name="Bader C.D."/>
            <person name="Teijaro C.N."/>
            <person name="Fluegel L."/>
            <person name="Davis C.M."/>
            <person name="Simpson J.R."/>
            <person name="Lauterbach L."/>
            <person name="Steele A.D."/>
            <person name="Gui C."/>
            <person name="Meng S."/>
            <person name="Li G."/>
            <person name="Viehrig K."/>
            <person name="Ye F."/>
            <person name="Su P."/>
            <person name="Kiefer A.F."/>
            <person name="Nichols A."/>
            <person name="Cepeda A.J."/>
            <person name="Yan W."/>
            <person name="Fan B."/>
            <person name="Jiang Y."/>
            <person name="Adhikari A."/>
            <person name="Zheng C.-J."/>
            <person name="Schuster L."/>
            <person name="Cowan T.M."/>
            <person name="Smanski M.J."/>
            <person name="Chevrette M.G."/>
            <person name="De Carvalho L.P.S."/>
            <person name="Shen B."/>
        </authorList>
    </citation>
    <scope>NUCLEOTIDE SEQUENCE [LARGE SCALE GENOMIC DNA]</scope>
    <source>
        <strain evidence="3 4">NPDC058328</strain>
    </source>
</reference>
<dbReference type="RefSeq" id="WP_388233037.1">
    <property type="nucleotide sequence ID" value="NZ_JBHVZQ010000002.1"/>
</dbReference>
<feature type="compositionally biased region" description="Basic and acidic residues" evidence="1">
    <location>
        <begin position="328"/>
        <end position="357"/>
    </location>
</feature>
<feature type="compositionally biased region" description="Basic and acidic residues" evidence="1">
    <location>
        <begin position="302"/>
        <end position="316"/>
    </location>
</feature>
<feature type="signal peptide" evidence="2">
    <location>
        <begin position="1"/>
        <end position="31"/>
    </location>
</feature>
<feature type="chain" id="PRO_5045773416" description="Secreted protein" evidence="2">
    <location>
        <begin position="32"/>
        <end position="490"/>
    </location>
</feature>
<evidence type="ECO:0000256" key="2">
    <source>
        <dbReference type="SAM" id="SignalP"/>
    </source>
</evidence>
<protein>
    <recommendedName>
        <fullName evidence="5">Secreted protein</fullName>
    </recommendedName>
</protein>
<evidence type="ECO:0000313" key="3">
    <source>
        <dbReference type="EMBL" id="MFF1272561.1"/>
    </source>
</evidence>
<accession>A0ABW6Q135</accession>
<dbReference type="EMBL" id="JBHVZQ010000002">
    <property type="protein sequence ID" value="MFF1272561.1"/>
    <property type="molecule type" value="Genomic_DNA"/>
</dbReference>
<feature type="region of interest" description="Disordered" evidence="1">
    <location>
        <begin position="264"/>
        <end position="371"/>
    </location>
</feature>